<dbReference type="PROSITE" id="PS50853">
    <property type="entry name" value="FN3"/>
    <property type="match status" value="1"/>
</dbReference>
<evidence type="ECO:0000256" key="1">
    <source>
        <dbReference type="ARBA" id="ARBA00022737"/>
    </source>
</evidence>
<sequence length="165" mass="16923">YAPCTGAQVIPAVGALTKGQLYYVRVSAFNSIGYSLPKLAPNPQKPMVVPGLPTGVSLQVNSVSSLKVVFSPPTDNGGDTITAYIVTYSVNPNFLPASTTTVTQLSGGAPYYCLISGLTKGTFYYVQVQAQNSQGPGSPAASSPSSLNPHTVPSAPTVVVLGITS</sequence>
<protein>
    <recommendedName>
        <fullName evidence="3">Fibronectin type-III domain-containing protein</fullName>
    </recommendedName>
</protein>
<dbReference type="SUPFAM" id="SSF49265">
    <property type="entry name" value="Fibronectin type III"/>
    <property type="match status" value="1"/>
</dbReference>
<comment type="caution">
    <text evidence="4">The sequence shown here is derived from an EMBL/GenBank/DDBJ whole genome shotgun (WGS) entry which is preliminary data.</text>
</comment>
<dbReference type="InterPro" id="IPR013783">
    <property type="entry name" value="Ig-like_fold"/>
</dbReference>
<evidence type="ECO:0000313" key="4">
    <source>
        <dbReference type="EMBL" id="KAF0707444.1"/>
    </source>
</evidence>
<feature type="domain" description="Fibronectin type-III" evidence="3">
    <location>
        <begin position="52"/>
        <end position="155"/>
    </location>
</feature>
<feature type="compositionally biased region" description="Low complexity" evidence="2">
    <location>
        <begin position="135"/>
        <end position="146"/>
    </location>
</feature>
<dbReference type="EMBL" id="VJMH01002891">
    <property type="protein sequence ID" value="KAF0707444.1"/>
    <property type="molecule type" value="Genomic_DNA"/>
</dbReference>
<reference evidence="4" key="1">
    <citation type="submission" date="2019-06" db="EMBL/GenBank/DDBJ databases">
        <title>Genomics analysis of Aphanomyces spp. identifies a new class of oomycete effector associated with host adaptation.</title>
        <authorList>
            <person name="Gaulin E."/>
        </authorList>
    </citation>
    <scope>NUCLEOTIDE SEQUENCE</scope>
    <source>
        <strain evidence="4">CBS 578.67</strain>
    </source>
</reference>
<dbReference type="PANTHER" id="PTHR13817">
    <property type="entry name" value="TITIN"/>
    <property type="match status" value="1"/>
</dbReference>
<evidence type="ECO:0000256" key="2">
    <source>
        <dbReference type="SAM" id="MobiDB-lite"/>
    </source>
</evidence>
<dbReference type="SMART" id="SM00060">
    <property type="entry name" value="FN3"/>
    <property type="match status" value="1"/>
</dbReference>
<dbReference type="CDD" id="cd00063">
    <property type="entry name" value="FN3"/>
    <property type="match status" value="1"/>
</dbReference>
<dbReference type="Pfam" id="PF00041">
    <property type="entry name" value="fn3"/>
    <property type="match status" value="1"/>
</dbReference>
<dbReference type="Gene3D" id="2.60.40.10">
    <property type="entry name" value="Immunoglobulins"/>
    <property type="match status" value="1"/>
</dbReference>
<dbReference type="InterPro" id="IPR036116">
    <property type="entry name" value="FN3_sf"/>
</dbReference>
<dbReference type="GO" id="GO:0007156">
    <property type="term" value="P:homophilic cell adhesion via plasma membrane adhesion molecules"/>
    <property type="evidence" value="ECO:0007669"/>
    <property type="project" value="TreeGrafter"/>
</dbReference>
<accession>A0A6A4ZB48</accession>
<proteinExistence type="predicted"/>
<feature type="non-terminal residue" evidence="4">
    <location>
        <position position="1"/>
    </location>
</feature>
<dbReference type="OrthoDB" id="504170at2759"/>
<evidence type="ECO:0000259" key="3">
    <source>
        <dbReference type="PROSITE" id="PS50853"/>
    </source>
</evidence>
<organism evidence="4">
    <name type="scientific">Aphanomyces stellatus</name>
    <dbReference type="NCBI Taxonomy" id="120398"/>
    <lineage>
        <taxon>Eukaryota</taxon>
        <taxon>Sar</taxon>
        <taxon>Stramenopiles</taxon>
        <taxon>Oomycota</taxon>
        <taxon>Saprolegniomycetes</taxon>
        <taxon>Saprolegniales</taxon>
        <taxon>Verrucalvaceae</taxon>
        <taxon>Aphanomyces</taxon>
    </lineage>
</organism>
<dbReference type="InterPro" id="IPR050964">
    <property type="entry name" value="Striated_Muscle_Regulatory"/>
</dbReference>
<feature type="non-terminal residue" evidence="4">
    <location>
        <position position="165"/>
    </location>
</feature>
<feature type="region of interest" description="Disordered" evidence="2">
    <location>
        <begin position="134"/>
        <end position="153"/>
    </location>
</feature>
<dbReference type="InterPro" id="IPR003961">
    <property type="entry name" value="FN3_dom"/>
</dbReference>
<dbReference type="AlphaFoldDB" id="A0A6A4ZB48"/>
<keyword evidence="1" id="KW-0677">Repeat</keyword>
<dbReference type="PANTHER" id="PTHR13817:SF121">
    <property type="entry name" value="PROTEIN SIDEKICK-LIKE PROTEIN"/>
    <property type="match status" value="1"/>
</dbReference>
<name>A0A6A4ZB48_9STRA</name>
<gene>
    <name evidence="4" type="ORF">As57867_006594</name>
</gene>